<feature type="compositionally biased region" description="Basic and acidic residues" evidence="3">
    <location>
        <begin position="277"/>
        <end position="287"/>
    </location>
</feature>
<evidence type="ECO:0000256" key="2">
    <source>
        <dbReference type="ARBA" id="ARBA00022803"/>
    </source>
</evidence>
<feature type="region of interest" description="Disordered" evidence="3">
    <location>
        <begin position="443"/>
        <end position="470"/>
    </location>
</feature>
<dbReference type="SMART" id="SM00028">
    <property type="entry name" value="TPR"/>
    <property type="match status" value="7"/>
</dbReference>
<feature type="compositionally biased region" description="Low complexity" evidence="3">
    <location>
        <begin position="238"/>
        <end position="252"/>
    </location>
</feature>
<accession>A0A538UEA5</accession>
<gene>
    <name evidence="4" type="ORF">E6K81_00675</name>
</gene>
<feature type="region of interest" description="Disordered" evidence="3">
    <location>
        <begin position="211"/>
        <end position="314"/>
    </location>
</feature>
<keyword evidence="1" id="KW-0677">Repeat</keyword>
<dbReference type="InterPro" id="IPR051012">
    <property type="entry name" value="CellSynth/LPSAsmb/PSIAsmb"/>
</dbReference>
<dbReference type="PANTHER" id="PTHR45586:SF1">
    <property type="entry name" value="LIPOPOLYSACCHARIDE ASSEMBLY PROTEIN B"/>
    <property type="match status" value="1"/>
</dbReference>
<proteinExistence type="predicted"/>
<dbReference type="Gene3D" id="1.25.40.10">
    <property type="entry name" value="Tetratricopeptide repeat domain"/>
    <property type="match status" value="2"/>
</dbReference>
<dbReference type="PANTHER" id="PTHR45586">
    <property type="entry name" value="TPR REPEAT-CONTAINING PROTEIN PA4667"/>
    <property type="match status" value="1"/>
</dbReference>
<protein>
    <submittedName>
        <fullName evidence="4">Tetratricopeptide repeat protein</fullName>
    </submittedName>
</protein>
<dbReference type="Pfam" id="PF13432">
    <property type="entry name" value="TPR_16"/>
    <property type="match status" value="2"/>
</dbReference>
<dbReference type="SUPFAM" id="SSF48452">
    <property type="entry name" value="TPR-like"/>
    <property type="match status" value="2"/>
</dbReference>
<feature type="compositionally biased region" description="Low complexity" evidence="3">
    <location>
        <begin position="221"/>
        <end position="231"/>
    </location>
</feature>
<dbReference type="InterPro" id="IPR011990">
    <property type="entry name" value="TPR-like_helical_dom_sf"/>
</dbReference>
<dbReference type="Proteomes" id="UP000319771">
    <property type="component" value="Unassembled WGS sequence"/>
</dbReference>
<evidence type="ECO:0000313" key="4">
    <source>
        <dbReference type="EMBL" id="TMQ74231.1"/>
    </source>
</evidence>
<dbReference type="Pfam" id="PF13181">
    <property type="entry name" value="TPR_8"/>
    <property type="match status" value="1"/>
</dbReference>
<feature type="compositionally biased region" description="Pro residues" evidence="3">
    <location>
        <begin position="211"/>
        <end position="220"/>
    </location>
</feature>
<name>A0A538UEA5_UNCEI</name>
<sequence>MDKSIEIKRQAQRSIQSGDLDGALAAYERLVGADDSDPYNYILLADLLYKKGDQAQAIKRYLTATACYEKSGLYKNAIAVAKKMLRLSLSNEVVLDRLAALHALDGLGTEATLYYTQLAEHFVRENKFVDAAGSLRKGFDSCPDNIKSLERLAEVHALADNPEASARTLAEAAYHYRRAGQESDADRCGLQAERLLPGSVAAFVAEVPPPPPAAPAPAAPPSAATFARTAPEPGGRLGATDVAPPDVVAADDGSVDDDTTALETEGPPRFVPPKSDAVIRQDIEHHSRATAAPAAAPPPPASPPPAVNGADAGFEMPKDLKGVERLLGLAQTEFRAGNRERAATILTQAAQAFEAFDRLDNAASIYRSLCNGPHATPQMMELWLRNCERREDRREAGQVACDLGDRALQEDDLDRARAWFERAARFDQNNLVARRRLERLGPGSTARLDEVTAPVAREPEPEPELSQGSADGKVHVALDRSQAVSYDLASTLAEFQRGVESLLSGDAQAHYDLAVAYREMGLTQQAIESFRFAAKEPAFKLRAAEMIGHCLLEEGRFEDAARELGEALADTALDAASGVGIRFQLGLALEAAGRLPEALAEFERVFEVQASYPDAAQKVRALRKHLEAA</sequence>
<dbReference type="InterPro" id="IPR019734">
    <property type="entry name" value="TPR_rpt"/>
</dbReference>
<evidence type="ECO:0000256" key="1">
    <source>
        <dbReference type="ARBA" id="ARBA00022737"/>
    </source>
</evidence>
<organism evidence="4 5">
    <name type="scientific">Eiseniibacteriota bacterium</name>
    <dbReference type="NCBI Taxonomy" id="2212470"/>
    <lineage>
        <taxon>Bacteria</taxon>
        <taxon>Candidatus Eiseniibacteriota</taxon>
    </lineage>
</organism>
<evidence type="ECO:0000256" key="3">
    <source>
        <dbReference type="SAM" id="MobiDB-lite"/>
    </source>
</evidence>
<evidence type="ECO:0000313" key="5">
    <source>
        <dbReference type="Proteomes" id="UP000319771"/>
    </source>
</evidence>
<dbReference type="AlphaFoldDB" id="A0A538UEA5"/>
<comment type="caution">
    <text evidence="4">The sequence shown here is derived from an EMBL/GenBank/DDBJ whole genome shotgun (WGS) entry which is preliminary data.</text>
</comment>
<dbReference type="EMBL" id="VBPB01000006">
    <property type="protein sequence ID" value="TMQ74231.1"/>
    <property type="molecule type" value="Genomic_DNA"/>
</dbReference>
<reference evidence="4 5" key="1">
    <citation type="journal article" date="2019" name="Nat. Microbiol.">
        <title>Mediterranean grassland soil C-N compound turnover is dependent on rainfall and depth, and is mediated by genomically divergent microorganisms.</title>
        <authorList>
            <person name="Diamond S."/>
            <person name="Andeer P.F."/>
            <person name="Li Z."/>
            <person name="Crits-Christoph A."/>
            <person name="Burstein D."/>
            <person name="Anantharaman K."/>
            <person name="Lane K.R."/>
            <person name="Thomas B.C."/>
            <person name="Pan C."/>
            <person name="Northen T.R."/>
            <person name="Banfield J.F."/>
        </authorList>
    </citation>
    <scope>NUCLEOTIDE SEQUENCE [LARGE SCALE GENOMIC DNA]</scope>
    <source>
        <strain evidence="4">WS_11</strain>
    </source>
</reference>
<feature type="compositionally biased region" description="Pro residues" evidence="3">
    <location>
        <begin position="295"/>
        <end position="306"/>
    </location>
</feature>
<keyword evidence="2" id="KW-0802">TPR repeat</keyword>